<comment type="caution">
    <text evidence="16">The sequence shown here is derived from an EMBL/GenBank/DDBJ whole genome shotgun (WGS) entry which is preliminary data.</text>
</comment>
<feature type="domain" description="UvrD-like helicase C-terminal" evidence="15">
    <location>
        <begin position="292"/>
        <end position="573"/>
    </location>
</feature>
<feature type="region of interest" description="Disordered" evidence="13">
    <location>
        <begin position="676"/>
        <end position="724"/>
    </location>
</feature>
<dbReference type="Pfam" id="PF00580">
    <property type="entry name" value="UvrD-helicase"/>
    <property type="match status" value="1"/>
</dbReference>
<organism evidence="16 17">
    <name type="scientific">Autumnicola edwardsiae</name>
    <dbReference type="NCBI Taxonomy" id="3075594"/>
    <lineage>
        <taxon>Bacteria</taxon>
        <taxon>Pseudomonadati</taxon>
        <taxon>Bacteroidota</taxon>
        <taxon>Flavobacteriia</taxon>
        <taxon>Flavobacteriales</taxon>
        <taxon>Flavobacteriaceae</taxon>
        <taxon>Autumnicola</taxon>
    </lineage>
</organism>
<proteinExistence type="inferred from homology"/>
<dbReference type="InterPro" id="IPR014017">
    <property type="entry name" value="DNA_helicase_UvrD-like_C"/>
</dbReference>
<keyword evidence="4 12" id="KW-0347">Helicase</keyword>
<keyword evidence="16" id="KW-0269">Exonuclease</keyword>
<dbReference type="PROSITE" id="PS51217">
    <property type="entry name" value="UVRD_HELICASE_CTER"/>
    <property type="match status" value="1"/>
</dbReference>
<evidence type="ECO:0000259" key="14">
    <source>
        <dbReference type="PROSITE" id="PS51198"/>
    </source>
</evidence>
<dbReference type="InterPro" id="IPR027417">
    <property type="entry name" value="P-loop_NTPase"/>
</dbReference>
<keyword evidence="2 12" id="KW-0547">Nucleotide-binding</keyword>
<evidence type="ECO:0000256" key="12">
    <source>
        <dbReference type="PROSITE-ProRule" id="PRU00560"/>
    </source>
</evidence>
<comment type="catalytic activity">
    <reaction evidence="8">
        <text>Couples ATP hydrolysis with the unwinding of duplex DNA by translocating in the 3'-5' direction.</text>
        <dbReference type="EC" id="5.6.2.4"/>
    </reaction>
</comment>
<name>A0ABU3CS56_9FLAO</name>
<evidence type="ECO:0000256" key="2">
    <source>
        <dbReference type="ARBA" id="ARBA00022741"/>
    </source>
</evidence>
<keyword evidence="17" id="KW-1185">Reference proteome</keyword>
<evidence type="ECO:0000256" key="1">
    <source>
        <dbReference type="ARBA" id="ARBA00009922"/>
    </source>
</evidence>
<protein>
    <recommendedName>
        <fullName evidence="9">DNA 3'-5' helicase</fullName>
        <ecNumber evidence="9">5.6.2.4</ecNumber>
    </recommendedName>
    <alternativeName>
        <fullName evidence="10">DNA 3'-5' helicase II</fullName>
    </alternativeName>
</protein>
<evidence type="ECO:0000256" key="8">
    <source>
        <dbReference type="ARBA" id="ARBA00034617"/>
    </source>
</evidence>
<dbReference type="EC" id="5.6.2.4" evidence="9"/>
<keyword evidence="6" id="KW-0238">DNA-binding</keyword>
<sequence length="772" mass="88439">MESYLAELNEAQRAPVLQKDGAMIVIAGAGSGKTRVLTYRIAYLMSQGVDPFNILSLTFTNKAAREMKNRISKIVGSSEAKNLWMGTFHSIFAKILRFEADKLGYPSNFTIYDTQDSQSVIRAVIKDMRLDKDVYKYKQVYNRISSYKNSLITVKAYFQNQELQEADAMSKKPRMGEIYKAYVDRCFKAGAMDFDDLLLKTNELLNRFPEVLQKYQNRFRYILVDEYQDTNHSQYLIVKALSDKFQNICVVGDDAQSIYAFRGANINNILNFQKDYEDVQMYRLEQNYRSTKNIVNAANSIIDKNKTKLEKIVWTANDDGPKIVVNRLLTDGEEGRFVASSIFETKMQNQLANGDFAILYRTNAQSRAMEDALRKRDIPYRIYGGLSFYQRKEIKDILSYLRLLINPKDEEALKRIINFPARGIGQTTMDRLSIAANQYGRSIFEVIENLDHLDLKINKSTRNKLENFVNMIKSFTILSENADAFVVADTVTKKTGLVQELKKDGTPEGIARIENIEELLNGIRDFVEEQKELADSSGSLAEFLEDVALATDMDKDTSDEDRVALMTIHLAKGLEFPYVYIVGLEEDLFPSAMSMNTRSELEEERRLFYVALTRAETQAYLTYTQSRYRWGKLVDAEPSRFIEEIDDKFLDYLVPQDDYKYKPLIDTDIFGEVDKSKLRQTKPKKGTPPPAHKPTEQQLQKLRKLKPASPEPAKATKSVNLTQGNEVEHMRFGKGKVLKVEGVGQDQKAEIDFENGGIKNLLLRFAKLKLLS</sequence>
<gene>
    <name evidence="16" type="ORF">RM529_02855</name>
</gene>
<dbReference type="Pfam" id="PF21196">
    <property type="entry name" value="PcrA_UvrD_tudor"/>
    <property type="match status" value="1"/>
</dbReference>
<dbReference type="SUPFAM" id="SSF52540">
    <property type="entry name" value="P-loop containing nucleoside triphosphate hydrolases"/>
    <property type="match status" value="1"/>
</dbReference>
<evidence type="ECO:0000256" key="10">
    <source>
        <dbReference type="ARBA" id="ARBA00034923"/>
    </source>
</evidence>
<dbReference type="RefSeq" id="WP_311483242.1">
    <property type="nucleotide sequence ID" value="NZ_JAVRHP010000008.1"/>
</dbReference>
<dbReference type="InterPro" id="IPR000212">
    <property type="entry name" value="DNA_helicase_UvrD/REP"/>
</dbReference>
<feature type="binding site" evidence="12">
    <location>
        <begin position="27"/>
        <end position="34"/>
    </location>
    <ligand>
        <name>ATP</name>
        <dbReference type="ChEBI" id="CHEBI:30616"/>
    </ligand>
</feature>
<dbReference type="Pfam" id="PF13361">
    <property type="entry name" value="UvrD_C"/>
    <property type="match status" value="1"/>
</dbReference>
<dbReference type="InterPro" id="IPR013986">
    <property type="entry name" value="DExx_box_DNA_helicase_dom_sf"/>
</dbReference>
<evidence type="ECO:0000256" key="3">
    <source>
        <dbReference type="ARBA" id="ARBA00022801"/>
    </source>
</evidence>
<evidence type="ECO:0000313" key="16">
    <source>
        <dbReference type="EMBL" id="MDT0649063.1"/>
    </source>
</evidence>
<dbReference type="GO" id="GO:0004527">
    <property type="term" value="F:exonuclease activity"/>
    <property type="evidence" value="ECO:0007669"/>
    <property type="project" value="UniProtKB-KW"/>
</dbReference>
<dbReference type="Proteomes" id="UP001248819">
    <property type="component" value="Unassembled WGS sequence"/>
</dbReference>
<evidence type="ECO:0000256" key="13">
    <source>
        <dbReference type="SAM" id="MobiDB-lite"/>
    </source>
</evidence>
<accession>A0ABU3CS56</accession>
<evidence type="ECO:0000256" key="7">
    <source>
        <dbReference type="ARBA" id="ARBA00023235"/>
    </source>
</evidence>
<dbReference type="EMBL" id="JAVRHP010000008">
    <property type="protein sequence ID" value="MDT0649063.1"/>
    <property type="molecule type" value="Genomic_DNA"/>
</dbReference>
<reference evidence="16 17" key="1">
    <citation type="submission" date="2023-09" db="EMBL/GenBank/DDBJ databases">
        <authorList>
            <person name="Rey-Velasco X."/>
        </authorList>
    </citation>
    <scope>NUCLEOTIDE SEQUENCE [LARGE SCALE GENOMIC DNA]</scope>
    <source>
        <strain evidence="16 17">F297</strain>
    </source>
</reference>
<dbReference type="CDD" id="cd17932">
    <property type="entry name" value="DEXQc_UvrD"/>
    <property type="match status" value="1"/>
</dbReference>
<keyword evidence="16" id="KW-0540">Nuclease</keyword>
<evidence type="ECO:0000256" key="6">
    <source>
        <dbReference type="ARBA" id="ARBA00023125"/>
    </source>
</evidence>
<dbReference type="Gene3D" id="3.40.50.300">
    <property type="entry name" value="P-loop containing nucleotide triphosphate hydrolases"/>
    <property type="match status" value="2"/>
</dbReference>
<dbReference type="Gene3D" id="1.10.10.160">
    <property type="match status" value="1"/>
</dbReference>
<comment type="similarity">
    <text evidence="1">Belongs to the helicase family. UvrD subfamily.</text>
</comment>
<evidence type="ECO:0000256" key="11">
    <source>
        <dbReference type="ARBA" id="ARBA00048988"/>
    </source>
</evidence>
<dbReference type="PANTHER" id="PTHR11070:SF2">
    <property type="entry name" value="ATP-DEPENDENT DNA HELICASE SRS2"/>
    <property type="match status" value="1"/>
</dbReference>
<evidence type="ECO:0000259" key="15">
    <source>
        <dbReference type="PROSITE" id="PS51217"/>
    </source>
</evidence>
<evidence type="ECO:0000256" key="9">
    <source>
        <dbReference type="ARBA" id="ARBA00034808"/>
    </source>
</evidence>
<dbReference type="Gene3D" id="1.10.486.10">
    <property type="entry name" value="PCRA, domain 4"/>
    <property type="match status" value="1"/>
</dbReference>
<comment type="catalytic activity">
    <reaction evidence="11">
        <text>ATP + H2O = ADP + phosphate + H(+)</text>
        <dbReference type="Rhea" id="RHEA:13065"/>
        <dbReference type="ChEBI" id="CHEBI:15377"/>
        <dbReference type="ChEBI" id="CHEBI:15378"/>
        <dbReference type="ChEBI" id="CHEBI:30616"/>
        <dbReference type="ChEBI" id="CHEBI:43474"/>
        <dbReference type="ChEBI" id="CHEBI:456216"/>
        <dbReference type="EC" id="5.6.2.4"/>
    </reaction>
</comment>
<keyword evidence="7" id="KW-0413">Isomerase</keyword>
<feature type="domain" description="UvrD-like helicase ATP-binding" evidence="14">
    <location>
        <begin position="6"/>
        <end position="291"/>
    </location>
</feature>
<keyword evidence="5 12" id="KW-0067">ATP-binding</keyword>
<dbReference type="InterPro" id="IPR014016">
    <property type="entry name" value="UvrD-like_ATP-bd"/>
</dbReference>
<dbReference type="PROSITE" id="PS51198">
    <property type="entry name" value="UVRD_HELICASE_ATP_BIND"/>
    <property type="match status" value="1"/>
</dbReference>
<evidence type="ECO:0000256" key="5">
    <source>
        <dbReference type="ARBA" id="ARBA00022840"/>
    </source>
</evidence>
<keyword evidence="3 12" id="KW-0378">Hydrolase</keyword>
<evidence type="ECO:0000256" key="4">
    <source>
        <dbReference type="ARBA" id="ARBA00022806"/>
    </source>
</evidence>
<dbReference type="CDD" id="cd18807">
    <property type="entry name" value="SF1_C_UvrD"/>
    <property type="match status" value="1"/>
</dbReference>
<evidence type="ECO:0000313" key="17">
    <source>
        <dbReference type="Proteomes" id="UP001248819"/>
    </source>
</evidence>
<dbReference type="PANTHER" id="PTHR11070">
    <property type="entry name" value="UVRD / RECB / PCRA DNA HELICASE FAMILY MEMBER"/>
    <property type="match status" value="1"/>
</dbReference>